<name>A0ABT4VGB1_9HELI</name>
<keyword evidence="9 11" id="KW-0482">Metalloprotease</keyword>
<evidence type="ECO:0000259" key="13">
    <source>
        <dbReference type="Pfam" id="PF17820"/>
    </source>
</evidence>
<comment type="caution">
    <text evidence="14">The sequence shown here is derived from an EMBL/GenBank/DDBJ whole genome shotgun (WGS) entry which is preliminary data.</text>
</comment>
<comment type="subcellular location">
    <subcellularLocation>
        <location evidence="2">Membrane</location>
        <topology evidence="2">Multi-pass membrane protein</topology>
    </subcellularLocation>
</comment>
<comment type="cofactor">
    <cofactor evidence="1 11">
        <name>Zn(2+)</name>
        <dbReference type="ChEBI" id="CHEBI:29105"/>
    </cofactor>
</comment>
<keyword evidence="11" id="KW-0479">Metal-binding</keyword>
<evidence type="ECO:0000256" key="10">
    <source>
        <dbReference type="ARBA" id="ARBA00023136"/>
    </source>
</evidence>
<evidence type="ECO:0000256" key="2">
    <source>
        <dbReference type="ARBA" id="ARBA00004141"/>
    </source>
</evidence>
<dbReference type="EMBL" id="JAQHXR010000008">
    <property type="protein sequence ID" value="MDA3969657.1"/>
    <property type="molecule type" value="Genomic_DNA"/>
</dbReference>
<reference evidence="14 15" key="1">
    <citation type="submission" date="2023-01" db="EMBL/GenBank/DDBJ databases">
        <title>Description of Helicobacter ibis sp. nov. isolated from faecal droppings of black-faced ibis (Theristicus melanopis).</title>
        <authorList>
            <person name="Lopez-Cantillo M."/>
            <person name="Vidal-Veuthey B."/>
            <person name="Mella A."/>
            <person name="De La Haba R."/>
            <person name="Collado L."/>
        </authorList>
    </citation>
    <scope>NUCLEOTIDE SEQUENCE [LARGE SCALE GENOMIC DNA]</scope>
    <source>
        <strain evidence="14 15">A82</strain>
    </source>
</reference>
<feature type="transmembrane region" description="Helical" evidence="11">
    <location>
        <begin position="276"/>
        <end position="296"/>
    </location>
</feature>
<keyword evidence="15" id="KW-1185">Reference proteome</keyword>
<evidence type="ECO:0000256" key="7">
    <source>
        <dbReference type="ARBA" id="ARBA00022833"/>
    </source>
</evidence>
<organism evidence="14 15">
    <name type="scientific">Helicobacter ibis</name>
    <dbReference type="NCBI Taxonomy" id="2962633"/>
    <lineage>
        <taxon>Bacteria</taxon>
        <taxon>Pseudomonadati</taxon>
        <taxon>Campylobacterota</taxon>
        <taxon>Epsilonproteobacteria</taxon>
        <taxon>Campylobacterales</taxon>
        <taxon>Helicobacteraceae</taxon>
        <taxon>Helicobacter</taxon>
    </lineage>
</organism>
<evidence type="ECO:0000256" key="3">
    <source>
        <dbReference type="ARBA" id="ARBA00007931"/>
    </source>
</evidence>
<evidence type="ECO:0000259" key="12">
    <source>
        <dbReference type="Pfam" id="PF02163"/>
    </source>
</evidence>
<feature type="transmembrane region" description="Helical" evidence="11">
    <location>
        <begin position="94"/>
        <end position="118"/>
    </location>
</feature>
<dbReference type="InterPro" id="IPR041489">
    <property type="entry name" value="PDZ_6"/>
</dbReference>
<keyword evidence="8 11" id="KW-1133">Transmembrane helix</keyword>
<dbReference type="PANTHER" id="PTHR42837:SF2">
    <property type="entry name" value="MEMBRANE METALLOPROTEASE ARASP2, CHLOROPLASTIC-RELATED"/>
    <property type="match status" value="1"/>
</dbReference>
<keyword evidence="7 11" id="KW-0862">Zinc</keyword>
<dbReference type="RefSeq" id="WP_271022018.1">
    <property type="nucleotide sequence ID" value="NZ_JAQHXR010000008.1"/>
</dbReference>
<dbReference type="CDD" id="cd23081">
    <property type="entry name" value="cpPDZ_EcRseP-like"/>
    <property type="match status" value="1"/>
</dbReference>
<protein>
    <recommendedName>
        <fullName evidence="11">Zinc metalloprotease</fullName>
        <ecNumber evidence="11">3.4.24.-</ecNumber>
    </recommendedName>
</protein>
<evidence type="ECO:0000256" key="6">
    <source>
        <dbReference type="ARBA" id="ARBA00022801"/>
    </source>
</evidence>
<sequence length="357" mass="39616">MGIIVSILVLSFLIFFHELGHFLAARIFGVKVLAFSIGFGKQRLWKKTIGDTEYSIRPIFLGGFVELKGQKDFDPKNRDYSPDSLYGISHIKRIIILAAGSLFNLLLAFLLFLCVAFIGHNDLAPVVGNVDKDKIAYKAGIIDNDEIIEVNGKKIKTWWQLSKIVEDSNGENLEIVFLRDNKEYVVNIMPQIGDSKNIFGEDIKRALIGISAKGEIRTISYNFLESIEYAYFKTIQSSKLIVQGIERLIIGVLPTSEIGGIVSIVTITKQASESGIVMLLAFAAMLSVNLGILNLLPIPALDGGHIVFTTYEMIVRKPASVNAIYYLTICGWVILLSLMILGMYNDITKLLNGSLVF</sequence>
<feature type="domain" description="PDZ" evidence="13">
    <location>
        <begin position="126"/>
        <end position="179"/>
    </location>
</feature>
<gene>
    <name evidence="14" type="primary">rseP</name>
    <name evidence="14" type="ORF">PF021_08290</name>
</gene>
<feature type="domain" description="Peptidase M50" evidence="12">
    <location>
        <begin position="7"/>
        <end position="337"/>
    </location>
</feature>
<evidence type="ECO:0000256" key="9">
    <source>
        <dbReference type="ARBA" id="ARBA00023049"/>
    </source>
</evidence>
<feature type="transmembrane region" description="Helical" evidence="11">
    <location>
        <begin position="323"/>
        <end position="344"/>
    </location>
</feature>
<evidence type="ECO:0000256" key="5">
    <source>
        <dbReference type="ARBA" id="ARBA00022692"/>
    </source>
</evidence>
<dbReference type="Pfam" id="PF02163">
    <property type="entry name" value="Peptidase_M50"/>
    <property type="match status" value="1"/>
</dbReference>
<dbReference type="PANTHER" id="PTHR42837">
    <property type="entry name" value="REGULATOR OF SIGMA-E PROTEASE RSEP"/>
    <property type="match status" value="1"/>
</dbReference>
<dbReference type="InterPro" id="IPR004387">
    <property type="entry name" value="Pept_M50_Zn"/>
</dbReference>
<proteinExistence type="inferred from homology"/>
<keyword evidence="5 11" id="KW-0812">Transmembrane</keyword>
<dbReference type="SUPFAM" id="SSF50156">
    <property type="entry name" value="PDZ domain-like"/>
    <property type="match status" value="1"/>
</dbReference>
<evidence type="ECO:0000256" key="11">
    <source>
        <dbReference type="RuleBase" id="RU362031"/>
    </source>
</evidence>
<keyword evidence="6 11" id="KW-0378">Hydrolase</keyword>
<evidence type="ECO:0000256" key="1">
    <source>
        <dbReference type="ARBA" id="ARBA00001947"/>
    </source>
</evidence>
<keyword evidence="4" id="KW-0645">Protease</keyword>
<dbReference type="GO" id="GO:0008237">
    <property type="term" value="F:metallopeptidase activity"/>
    <property type="evidence" value="ECO:0007669"/>
    <property type="project" value="UniProtKB-KW"/>
</dbReference>
<dbReference type="Pfam" id="PF17820">
    <property type="entry name" value="PDZ_6"/>
    <property type="match status" value="1"/>
</dbReference>
<dbReference type="EC" id="3.4.24.-" evidence="11"/>
<dbReference type="InterPro" id="IPR008915">
    <property type="entry name" value="Peptidase_M50"/>
</dbReference>
<dbReference type="Proteomes" id="UP001210261">
    <property type="component" value="Unassembled WGS sequence"/>
</dbReference>
<dbReference type="NCBIfam" id="TIGR00054">
    <property type="entry name" value="RIP metalloprotease RseP"/>
    <property type="match status" value="2"/>
</dbReference>
<evidence type="ECO:0000313" key="14">
    <source>
        <dbReference type="EMBL" id="MDA3969657.1"/>
    </source>
</evidence>
<dbReference type="CDD" id="cd06163">
    <property type="entry name" value="S2P-M50_PDZ_RseP-like"/>
    <property type="match status" value="1"/>
</dbReference>
<dbReference type="Gene3D" id="2.30.42.10">
    <property type="match status" value="1"/>
</dbReference>
<accession>A0ABT4VGB1</accession>
<dbReference type="InterPro" id="IPR036034">
    <property type="entry name" value="PDZ_sf"/>
</dbReference>
<keyword evidence="10 11" id="KW-0472">Membrane</keyword>
<comment type="similarity">
    <text evidence="3 11">Belongs to the peptidase M50B family.</text>
</comment>
<evidence type="ECO:0000313" key="15">
    <source>
        <dbReference type="Proteomes" id="UP001210261"/>
    </source>
</evidence>
<evidence type="ECO:0000256" key="4">
    <source>
        <dbReference type="ARBA" id="ARBA00022670"/>
    </source>
</evidence>
<evidence type="ECO:0000256" key="8">
    <source>
        <dbReference type="ARBA" id="ARBA00022989"/>
    </source>
</evidence>